<evidence type="ECO:0000313" key="3">
    <source>
        <dbReference type="Proteomes" id="UP001244207"/>
    </source>
</evidence>
<dbReference type="AlphaFoldDB" id="A0AAD8UE95"/>
<dbReference type="GeneID" id="85394758"/>
<dbReference type="EMBL" id="JAHMHS010000136">
    <property type="protein sequence ID" value="KAK1713741.1"/>
    <property type="molecule type" value="Genomic_DNA"/>
</dbReference>
<gene>
    <name evidence="2" type="ORF">BDZ83DRAFT_656236</name>
</gene>
<organism evidence="2 3">
    <name type="scientific">Glomerella acutata</name>
    <name type="common">Colletotrichum acutatum</name>
    <dbReference type="NCBI Taxonomy" id="27357"/>
    <lineage>
        <taxon>Eukaryota</taxon>
        <taxon>Fungi</taxon>
        <taxon>Dikarya</taxon>
        <taxon>Ascomycota</taxon>
        <taxon>Pezizomycotina</taxon>
        <taxon>Sordariomycetes</taxon>
        <taxon>Hypocreomycetidae</taxon>
        <taxon>Glomerellales</taxon>
        <taxon>Glomerellaceae</taxon>
        <taxon>Colletotrichum</taxon>
        <taxon>Colletotrichum acutatum species complex</taxon>
    </lineage>
</organism>
<sequence length="180" mass="19592">MTENFQEKKSTSVVQNNIALWDGNNGVPCMRRHFSWTPQQVGEIQAPTSTTTPAPVPGRARHGTFLASGSHLRGGFAPWLAPLCTSIGAAQVVFCLSPDLQQYNCLDRPSTGPVSLAWHFGLDTPIAKTRGRWRLLLSQPLHFLCLSQVTIPKTRDARHEPTSTDGHTYGVSAAKQSSSA</sequence>
<dbReference type="Proteomes" id="UP001244207">
    <property type="component" value="Unassembled WGS sequence"/>
</dbReference>
<dbReference type="RefSeq" id="XP_060359794.1">
    <property type="nucleotide sequence ID" value="XM_060510859.1"/>
</dbReference>
<feature type="region of interest" description="Disordered" evidence="1">
    <location>
        <begin position="155"/>
        <end position="180"/>
    </location>
</feature>
<evidence type="ECO:0000256" key="1">
    <source>
        <dbReference type="SAM" id="MobiDB-lite"/>
    </source>
</evidence>
<reference evidence="2" key="1">
    <citation type="submission" date="2021-12" db="EMBL/GenBank/DDBJ databases">
        <title>Comparative genomics, transcriptomics and evolutionary studies reveal genomic signatures of adaptation to plant cell wall in hemibiotrophic fungi.</title>
        <authorList>
            <consortium name="DOE Joint Genome Institute"/>
            <person name="Baroncelli R."/>
            <person name="Diaz J.F."/>
            <person name="Benocci T."/>
            <person name="Peng M."/>
            <person name="Battaglia E."/>
            <person name="Haridas S."/>
            <person name="Andreopoulos W."/>
            <person name="Labutti K."/>
            <person name="Pangilinan J."/>
            <person name="Floch G.L."/>
            <person name="Makela M.R."/>
            <person name="Henrissat B."/>
            <person name="Grigoriev I.V."/>
            <person name="Crouch J.A."/>
            <person name="De Vries R.P."/>
            <person name="Sukno S.A."/>
            <person name="Thon M.R."/>
        </authorList>
    </citation>
    <scope>NUCLEOTIDE SEQUENCE</scope>
    <source>
        <strain evidence="2">CBS 112980</strain>
    </source>
</reference>
<keyword evidence="3" id="KW-1185">Reference proteome</keyword>
<comment type="caution">
    <text evidence="2">The sequence shown here is derived from an EMBL/GenBank/DDBJ whole genome shotgun (WGS) entry which is preliminary data.</text>
</comment>
<protein>
    <submittedName>
        <fullName evidence="2">Uncharacterized protein</fullName>
    </submittedName>
</protein>
<proteinExistence type="predicted"/>
<evidence type="ECO:0000313" key="2">
    <source>
        <dbReference type="EMBL" id="KAK1713741.1"/>
    </source>
</evidence>
<accession>A0AAD8UE95</accession>
<name>A0AAD8UE95_GLOAC</name>